<dbReference type="Gene3D" id="1.10.1200.10">
    <property type="entry name" value="ACP-like"/>
    <property type="match status" value="1"/>
</dbReference>
<dbReference type="PROSITE" id="PS50075">
    <property type="entry name" value="CARRIER"/>
    <property type="match status" value="1"/>
</dbReference>
<dbReference type="Pfam" id="PF00501">
    <property type="entry name" value="AMP-binding"/>
    <property type="match status" value="1"/>
</dbReference>
<dbReference type="Gene3D" id="3.40.50.12780">
    <property type="entry name" value="N-terminal domain of ligase-like"/>
    <property type="match status" value="1"/>
</dbReference>
<keyword evidence="1" id="KW-0596">Phosphopantetheine</keyword>
<dbReference type="PANTHER" id="PTHR43439">
    <property type="entry name" value="PHENYLACETATE-COENZYME A LIGASE"/>
    <property type="match status" value="1"/>
</dbReference>
<protein>
    <submittedName>
        <fullName evidence="4">L-aminoadipate-semialdehyde dehydrogenase</fullName>
    </submittedName>
</protein>
<evidence type="ECO:0000256" key="1">
    <source>
        <dbReference type="ARBA" id="ARBA00022450"/>
    </source>
</evidence>
<dbReference type="PANTHER" id="PTHR43439:SF2">
    <property type="entry name" value="ENZYME, PUTATIVE (JCVI)-RELATED"/>
    <property type="match status" value="1"/>
</dbReference>
<dbReference type="SUPFAM" id="SSF47336">
    <property type="entry name" value="ACP-like"/>
    <property type="match status" value="1"/>
</dbReference>
<accession>A0A8H6YEM1</accession>
<dbReference type="OrthoDB" id="429813at2759"/>
<dbReference type="EMBL" id="JACAZI010000007">
    <property type="protein sequence ID" value="KAF7356884.1"/>
    <property type="molecule type" value="Genomic_DNA"/>
</dbReference>
<dbReference type="InterPro" id="IPR042099">
    <property type="entry name" value="ANL_N_sf"/>
</dbReference>
<dbReference type="InterPro" id="IPR036291">
    <property type="entry name" value="NAD(P)-bd_dom_sf"/>
</dbReference>
<gene>
    <name evidence="4" type="ORF">MVEN_01024200</name>
</gene>
<comment type="caution">
    <text evidence="4">The sequence shown here is derived from an EMBL/GenBank/DDBJ whole genome shotgun (WGS) entry which is preliminary data.</text>
</comment>
<dbReference type="Gene3D" id="3.40.50.720">
    <property type="entry name" value="NAD(P)-binding Rossmann-like Domain"/>
    <property type="match status" value="1"/>
</dbReference>
<proteinExistence type="predicted"/>
<dbReference type="PROSITE" id="PS00455">
    <property type="entry name" value="AMP_BINDING"/>
    <property type="match status" value="1"/>
</dbReference>
<dbReference type="Pfam" id="PF07993">
    <property type="entry name" value="NAD_binding_4"/>
    <property type="match status" value="1"/>
</dbReference>
<dbReference type="InterPro" id="IPR013120">
    <property type="entry name" value="FAR_NAD-bd"/>
</dbReference>
<dbReference type="InterPro" id="IPR020845">
    <property type="entry name" value="AMP-binding_CS"/>
</dbReference>
<reference evidence="4" key="1">
    <citation type="submission" date="2020-05" db="EMBL/GenBank/DDBJ databases">
        <title>Mycena genomes resolve the evolution of fungal bioluminescence.</title>
        <authorList>
            <person name="Tsai I.J."/>
        </authorList>
    </citation>
    <scope>NUCLEOTIDE SEQUENCE</scope>
    <source>
        <strain evidence="4">CCC161011</strain>
    </source>
</reference>
<feature type="domain" description="Carrier" evidence="3">
    <location>
        <begin position="552"/>
        <end position="630"/>
    </location>
</feature>
<dbReference type="GO" id="GO:0031177">
    <property type="term" value="F:phosphopantetheine binding"/>
    <property type="evidence" value="ECO:0007669"/>
    <property type="project" value="InterPro"/>
</dbReference>
<keyword evidence="2" id="KW-0597">Phosphoprotein</keyword>
<name>A0A8H6YEM1_9AGAR</name>
<dbReference type="InterPro" id="IPR020806">
    <property type="entry name" value="PKS_PP-bd"/>
</dbReference>
<dbReference type="InterPro" id="IPR009081">
    <property type="entry name" value="PP-bd_ACP"/>
</dbReference>
<dbReference type="SUPFAM" id="SSF51735">
    <property type="entry name" value="NAD(P)-binding Rossmann-fold domains"/>
    <property type="match status" value="1"/>
</dbReference>
<evidence type="ECO:0000259" key="3">
    <source>
        <dbReference type="PROSITE" id="PS50075"/>
    </source>
</evidence>
<dbReference type="InterPro" id="IPR051414">
    <property type="entry name" value="Adenylate-forming_Reductase"/>
</dbReference>
<dbReference type="Proteomes" id="UP000620124">
    <property type="component" value="Unassembled WGS sequence"/>
</dbReference>
<keyword evidence="5" id="KW-1185">Reference proteome</keyword>
<dbReference type="InterPro" id="IPR000873">
    <property type="entry name" value="AMP-dep_synth/lig_dom"/>
</dbReference>
<evidence type="ECO:0000313" key="4">
    <source>
        <dbReference type="EMBL" id="KAF7356884.1"/>
    </source>
</evidence>
<evidence type="ECO:0000256" key="2">
    <source>
        <dbReference type="ARBA" id="ARBA00022553"/>
    </source>
</evidence>
<evidence type="ECO:0000313" key="5">
    <source>
        <dbReference type="Proteomes" id="UP000620124"/>
    </source>
</evidence>
<organism evidence="4 5">
    <name type="scientific">Mycena venus</name>
    <dbReference type="NCBI Taxonomy" id="2733690"/>
    <lineage>
        <taxon>Eukaryota</taxon>
        <taxon>Fungi</taxon>
        <taxon>Dikarya</taxon>
        <taxon>Basidiomycota</taxon>
        <taxon>Agaricomycotina</taxon>
        <taxon>Agaricomycetes</taxon>
        <taxon>Agaricomycetidae</taxon>
        <taxon>Agaricales</taxon>
        <taxon>Marasmiineae</taxon>
        <taxon>Mycenaceae</taxon>
        <taxon>Mycena</taxon>
    </lineage>
</organism>
<dbReference type="SUPFAM" id="SSF56801">
    <property type="entry name" value="Acetyl-CoA synthetase-like"/>
    <property type="match status" value="1"/>
</dbReference>
<dbReference type="AlphaFoldDB" id="A0A8H6YEM1"/>
<sequence>MPVPVYKAKSLTQLLAIRAREQSEWPAVHTGIPEEDNTIVLRTLTYSQVQKAVDRLAWHYSVLGLTPKVQPGEIPPPRVIAVFTTSAIDESFLELALAKLGLAALLLSVNNSVPAVAHLCKLTNSSHLIYSEKFTKEAHEAQAILKSQDYDLTLVPDKRFPLWGEGGIESTKVEPFLAVLAPEQEVDRPAVILHSSGSTGFPKPVFVTHYGLVANIAINQNKPGFSTLPVYHGYGHFAIFRCMYSTQPITLFPPHLPLTSANICAVLAASPPVRQCFAVPYVIKLLGETPEGVKALASFDLVGFAGAAVPDDLGTRLVAAGVNLFSIYGTTETGGLLNSERDMAADKDWNWLRAKGMILDYLVMEPRGDNTFEAVVKDGYPPKLETNRPDGSYATKDLFLRHPEHDNWYKYIGRLDDTLVQTLGEKTNPVPIELAIRGNSPYVAEAIVFGAGKPQTGCLILPSDLALGLSNAEIMEKVWPVVEQANTEAPTHSRILPEMIEILPHGTHIPIATKMSILRPACYAKFKDIIEGVYARFEQEGDEGNKLRLTKPELEEFIFNAIVKALGPVKSANLDRKVDLFAFGVDSLQGTRIRNVCQKELFLAGNTLGQNVVYEYPTVEKLADHILSLQAGAGQADDQHEVQMLAMVDKWLDKVGTHKPAANATKRPEDARVIVLTGATGSLGAHILHQLLSSSSVRKVICLSRAKSHEESIQRIAESMKARKLPLPGDKLVSYAASANAPLLGLTEREYNLIRDEVTDVIHNAWPVNFVLSLESYDEHVGGAVNLINLCLDSLYAEPAAFFFSSSISCRHGAPDATCAEDFALSPSTAAGTGYARSKWVVEKLCQRAAASSGVPVGVLRIGQMVGDSVTGVWNETEAWPLMFKGAQTFGALPTTDEARLFLIIAPFHLTFLQHPSWLPVDFAGKGIAEVVLSLHPFKSAVVYHIVNPNISTSWNNILTALAAAGLKFETVDHTEWLQRLAKSDPDGTKNPTIKLLPFFQMRYGKAHRQPMVFLTDNTAKAAATIAASPPVSPDLVAKWVAHWRETAFLV</sequence>
<dbReference type="InterPro" id="IPR036736">
    <property type="entry name" value="ACP-like_sf"/>
</dbReference>
<dbReference type="SMART" id="SM00823">
    <property type="entry name" value="PKS_PP"/>
    <property type="match status" value="1"/>
</dbReference>
<dbReference type="Pfam" id="PF00550">
    <property type="entry name" value="PP-binding"/>
    <property type="match status" value="1"/>
</dbReference>
<dbReference type="Pfam" id="PF23562">
    <property type="entry name" value="AMP-binding_C_3"/>
    <property type="match status" value="1"/>
</dbReference>